<feature type="transmembrane region" description="Helical" evidence="1">
    <location>
        <begin position="199"/>
        <end position="222"/>
    </location>
</feature>
<evidence type="ECO:0000256" key="1">
    <source>
        <dbReference type="SAM" id="Phobius"/>
    </source>
</evidence>
<feature type="transmembrane region" description="Helical" evidence="1">
    <location>
        <begin position="234"/>
        <end position="251"/>
    </location>
</feature>
<accession>A0A1Y4STD3</accession>
<keyword evidence="4" id="KW-1185">Reference proteome</keyword>
<dbReference type="Proteomes" id="UP000195305">
    <property type="component" value="Unassembled WGS sequence"/>
</dbReference>
<evidence type="ECO:0000313" key="4">
    <source>
        <dbReference type="Proteomes" id="UP000195305"/>
    </source>
</evidence>
<keyword evidence="1" id="KW-0472">Membrane</keyword>
<name>A0A1Y4STD3_9FIRM</name>
<evidence type="ECO:0000259" key="2">
    <source>
        <dbReference type="PROSITE" id="PS50943"/>
    </source>
</evidence>
<keyword evidence="1" id="KW-0812">Transmembrane</keyword>
<proteinExistence type="predicted"/>
<evidence type="ECO:0000313" key="3">
    <source>
        <dbReference type="EMBL" id="OUQ33137.1"/>
    </source>
</evidence>
<comment type="caution">
    <text evidence="3">The sequence shown here is derived from an EMBL/GenBank/DDBJ whole genome shotgun (WGS) entry which is preliminary data.</text>
</comment>
<feature type="domain" description="HTH cro/C1-type" evidence="2">
    <location>
        <begin position="2"/>
        <end position="21"/>
    </location>
</feature>
<dbReference type="PROSITE" id="PS50943">
    <property type="entry name" value="HTH_CROC1"/>
    <property type="match status" value="1"/>
</dbReference>
<feature type="transmembrane region" description="Helical" evidence="1">
    <location>
        <begin position="93"/>
        <end position="115"/>
    </location>
</feature>
<reference evidence="3 4" key="1">
    <citation type="journal article" date="2018" name="BMC Genomics">
        <title>Whole genome sequencing and function prediction of 133 gut anaerobes isolated from chicken caecum in pure cultures.</title>
        <authorList>
            <person name="Medvecky M."/>
            <person name="Cejkova D."/>
            <person name="Polansky O."/>
            <person name="Karasova D."/>
            <person name="Kubasova T."/>
            <person name="Cizek A."/>
            <person name="Rychlik I."/>
        </authorList>
    </citation>
    <scope>NUCLEOTIDE SEQUENCE [LARGE SCALE GENOMIC DNA]</scope>
    <source>
        <strain evidence="3 4">An13</strain>
    </source>
</reference>
<dbReference type="InterPro" id="IPR001387">
    <property type="entry name" value="Cro/C1-type_HTH"/>
</dbReference>
<feature type="transmembrane region" description="Helical" evidence="1">
    <location>
        <begin position="62"/>
        <end position="81"/>
    </location>
</feature>
<organism evidence="3 4">
    <name type="scientific">Massilimicrobiota timonensis</name>
    <dbReference type="NCBI Taxonomy" id="1776392"/>
    <lineage>
        <taxon>Bacteria</taxon>
        <taxon>Bacillati</taxon>
        <taxon>Bacillota</taxon>
        <taxon>Erysipelotrichia</taxon>
        <taxon>Erysipelotrichales</taxon>
        <taxon>Erysipelotrichaceae</taxon>
        <taxon>Massilimicrobiota</taxon>
    </lineage>
</organism>
<dbReference type="AlphaFoldDB" id="A0A1Y4STD3"/>
<gene>
    <name evidence="3" type="ORF">B5E75_11390</name>
</gene>
<keyword evidence="1" id="KW-1133">Transmembrane helix</keyword>
<feature type="transmembrane region" description="Helical" evidence="1">
    <location>
        <begin position="263"/>
        <end position="281"/>
    </location>
</feature>
<protein>
    <recommendedName>
        <fullName evidence="2">HTH cro/C1-type domain-containing protein</fullName>
    </recommendedName>
</protein>
<sequence>MPDISLLKELARILDVTVDELLNGEDSLEKTQTQTSHYQTMTIKRSMYKTYLQQMIYNQQPLFIMTILVGCLLICGGYAIYLLNRYLQHHFDIIGLVMMIFGLLCLISLKVKLVLQTHFYKPKDIQYQLHQQSFDYIQDGKKISYFYQDIQDIWNFNDYIVLKIQNKNLFILHEDLSYIQQQSTTSIHAPISYQEKIQLWIKMISLIIFVLLTCLEVGYVVILKRIGFEYFFDALEWIVVAGMIISLYIFIFIDKKQRSHQTYIIGSLSIGIIFVILWDVGSRLSPYHTYYSLSPDLSSQLILKQNKTTGQFKDLHYTFLCFGKANGIYDAQGENISTLWLNGDNNLVSYDDHNHQQQAFIATYGDRGNGISYYYVLSTLSGNWITQDNQDQNYEVSVNNGKVEIHSHNQIMAFESPQIEQFGTTAIVCKNEYGIPCYVIALNKNCDLNDEGLIASGGTITIVNVEDQIPVELFCTTYKEDPDVQQQINHDMEEKAVKQINEMKTLLKQDASLKKFQNTNYLLKVETQSQDFFEITRLAYQVDIGKTSDSIYQLTDQINMIVVKAGTIDDFYVEVEADTWMENESTGEIIEGGYIPQYRIMKGDGCYLVRKMEYRVPGDIQLIALSSPLKKDVSKNTLYRFERQRVVIE</sequence>
<dbReference type="EMBL" id="NFLJ01000037">
    <property type="protein sequence ID" value="OUQ33137.1"/>
    <property type="molecule type" value="Genomic_DNA"/>
</dbReference>